<dbReference type="Gene3D" id="2.30.230.10">
    <property type="entry name" value="Lipovitellin, beta-sheet shell regions, chain A"/>
    <property type="match status" value="1"/>
</dbReference>
<dbReference type="SUPFAM" id="SSF48431">
    <property type="entry name" value="Lipovitellin-phosvitin complex, superhelical domain"/>
    <property type="match status" value="1"/>
</dbReference>
<sequence>MVLRLIIIAWLGCLAMAGTKYQYSEQTSYIYSFESSNALKAPGATHLSMFMKADVKLTAVSKCEMVLQILDVTLQHGPLQITSSSFIDALKRNPLPFSWDDGKIQHVCPNPEDSNDVNNVKKAIVSAFQNSMRSFEANLFEKEVDVLGSCDTEYKVIENKNDKFSFTKIKDIGTCTDHVKGQTLLLAQLYESSAQRQHLPFLSGETLSCKQIVVNGIFEKVLCEEKADFKPLYDFGYVVKAEGSILLKKMSSEPASRVVYRTSKKESLVFKYNPAARKNDNLEEEAKNILRHICENSEGLINKNAANSIHKLVYTIRGLSEATLDNIYQSLKNKELCGSRKALTIYLDALKAASSGGSIALFSKLVAKGEVRRTDAFLWMTLLPFTSYLEEESIAATLPLLKKDTAMRQGLLGVSAMTYKYCSSRDDCDNSDAVKSVSSGLKQFLGDKCQTQDKEEEAKIMTALKAFGNLGYVGESSDSIFDCANLNTNEMTVRVAAIEAFRRTPCSEKIVSQLLDIYKNKNEDDEVRIASLIVLSKCASQEITRHILETYSSETSKQVEVFTWSFLENIQSSSDPVKATFRESLMFADIKAPHSTDITKFSRNIDLSLFSEIFNIGHEVEANVIHSKNSFLPRSASLGLKSNIFGNQLDVFQIGGRAEDLEHMLEKLFGPRGLMPNLEVDDVLNLIPVTRGRRKRSTESYKSKIEALSERLGYRRGKTPHGSAYLRILGHELAWVNLHKDMFKKFGDISLDDILNEITRAKGIDVAKNLLFLDVTALFPSVTGRAYKLAGNGSLTFGWKSDRTIEIEKPNFPKAKILAEGTAQPSLLNDASASFSIHSEDFEPGVKAETTLSAGLDVSGKFELKDFRLLHIKFNRRQDRQEILSLKRTIYVVNHEGTSEIPKIPSYNLNYCTKYLQQILGARYCLAATIPHFFDTDGKPKIPFVRSMEASVVVEKTDKNMDGYELLLQLPEYGARKERKYKLLLDTPNSEINRKFSVDLIAKRPNAESTNIALKAVNPFYSLEIDVDILNKADVFRLKADGLGDKKRRYSLLMDVGKDVRGSRLVEYQPKISIVIPQARPVELTGTVVFSKGLKEQISINMQSNSFDSPLTIKGNLAKEGSNIDLDEDWKIQSVLNITAFQQIHRLQASLGNQEGKGVFLDLGHHFEPDGRSYESVTVSAKLENIELRDRLQFSLDTKVLLAEHQDLNSNLRWDFSLKPFVHLKNDIIFRYGENFDDNKHLVRLTQMTALSGDFDTYQHMDIENKLGLTISCFDFDKSAAFSVVWNFEKKAKVFVEIGIKTEENREIYLTYDYQHLTTKPLKVAAEGKFVYYTYKFLYKDQLHEIAPNEYQGKAVIIPREGKEITVDYVYKIKSQNNFHHEFDGTVNLPGVVVPVRLKADLAITSDSLKLNSVADTGNRPYSIDMNLQKSGESDVKLNTPLVEGSINVNSQNGDHSVRADIKTVGRGSDRRIVVTGNVAENDIKTLELEVLWDADNDAQKKVTIKAKTSKEIEDGIDKHMITAVISYEGSINVDVSGKISTDFFRGPHYFRADFSGNMEPMAIEYTHQIKNGEVESVMKYLRSNSEKLRLDMRGKYLFTGSKFLMEYGLFLSSPYKTFDGKELYFQIMGDSSENTRVFIAEYRVKPASVIGYVGKIDYQRKRGWPGQIRSNLLVTMHQRPLYEGSTHIDYGNGKYSWKTSFTPISKRKIDLLTSFEHAAKFAAFHHTMSTQLQYLQKVELNAVADLRNTEDAKVHSNLDVNNHKLFDLNSTLKMRSMIDFEGHLVLFSKITPTLHVLHKTQTSGQVTKYDMNLEVDSVNLITGSGELKKRKKGFNGDMIFKYREKDLLVLNINQEAKSKQERSYVVKAKTPWRSYTANVKVNKEKKGSVKYETKFCRNEGEKCISIDVFHKEPGDTDEWEISYKRGDVDFTIQRLTASTNDLSRFQTVIYNGDKRYGYDLRLAKEGKGHSVSLGIILPSREIVTKTYAEVSLQKPRIKFEFSADARKHPERKLITDIRFENHLIDNKPSSLNVIISHPIYEKPIELQLTADYEPTLSKIFTAEMSADYSNDPEDKIIGKLSVDVSKDGNSETLLLNIYHKDDEPNNLDFVLKINSTSTDDEEFVGLFWNYKDEGDVDMQAFTYYRYLQKERKFHFEYNRPTLVYQLEGMIITPQTLLADSCEVDLKSVYNGEITKAKFIADYDRNCYRLIIFNAEGQKLRVIEICSSGTSRKLLSIVTESLDEEGEWTFDFSFDIIRKSWRTVKFTLHLSPEFLGSALFKATSLGDELRAAGVGTLPFYNSPRFKLIRTAFVNKIFQPSIRFFIPEAARFIADVRRDSAFAANKLRDYYNTLPNSWPKLRFLREASMKLQQHVNVRFSKFSNSACLQSRGGKHLERQRTKNFQH</sequence>
<evidence type="ECO:0000256" key="3">
    <source>
        <dbReference type="ARBA" id="ARBA00023157"/>
    </source>
</evidence>
<evidence type="ECO:0000256" key="6">
    <source>
        <dbReference type="SAM" id="SignalP"/>
    </source>
</evidence>
<evidence type="ECO:0000256" key="2">
    <source>
        <dbReference type="ARBA" id="ARBA00022761"/>
    </source>
</evidence>
<dbReference type="InterPro" id="IPR015817">
    <property type="entry name" value="Vitellinogen_open_b-sht_sub1"/>
</dbReference>
<dbReference type="InterPro" id="IPR050733">
    <property type="entry name" value="Vitellogenin/Apolipophorin"/>
</dbReference>
<dbReference type="GO" id="GO:0005319">
    <property type="term" value="F:lipid transporter activity"/>
    <property type="evidence" value="ECO:0007669"/>
    <property type="project" value="InterPro"/>
</dbReference>
<dbReference type="Gene3D" id="2.20.50.20">
    <property type="entry name" value="Lipovitellin. Chain A, domain 3"/>
    <property type="match status" value="1"/>
</dbReference>
<dbReference type="PROSITE" id="PS51211">
    <property type="entry name" value="VITELLOGENIN"/>
    <property type="match status" value="1"/>
</dbReference>
<dbReference type="Gene3D" id="1.25.10.20">
    <property type="entry name" value="Vitellinogen, superhelical"/>
    <property type="match status" value="1"/>
</dbReference>
<keyword evidence="4" id="KW-0325">Glycoprotein</keyword>
<organism evidence="8 9">
    <name type="scientific">Nephila pilipes</name>
    <name type="common">Giant wood spider</name>
    <name type="synonym">Nephila maculata</name>
    <dbReference type="NCBI Taxonomy" id="299642"/>
    <lineage>
        <taxon>Eukaryota</taxon>
        <taxon>Metazoa</taxon>
        <taxon>Ecdysozoa</taxon>
        <taxon>Arthropoda</taxon>
        <taxon>Chelicerata</taxon>
        <taxon>Arachnida</taxon>
        <taxon>Araneae</taxon>
        <taxon>Araneomorphae</taxon>
        <taxon>Entelegynae</taxon>
        <taxon>Araneoidea</taxon>
        <taxon>Nephilidae</taxon>
        <taxon>Nephila</taxon>
    </lineage>
</organism>
<reference evidence="8" key="1">
    <citation type="submission" date="2020-08" db="EMBL/GenBank/DDBJ databases">
        <title>Multicomponent nature underlies the extraordinary mechanical properties of spider dragline silk.</title>
        <authorList>
            <person name="Kono N."/>
            <person name="Nakamura H."/>
            <person name="Mori M."/>
            <person name="Yoshida Y."/>
            <person name="Ohtoshi R."/>
            <person name="Malay A.D."/>
            <person name="Moran D.A.P."/>
            <person name="Tomita M."/>
            <person name="Numata K."/>
            <person name="Arakawa K."/>
        </authorList>
    </citation>
    <scope>NUCLEOTIDE SEQUENCE</scope>
</reference>
<dbReference type="EMBL" id="BMAW01083906">
    <property type="protein sequence ID" value="GFU36172.1"/>
    <property type="molecule type" value="Genomic_DNA"/>
</dbReference>
<evidence type="ECO:0000259" key="7">
    <source>
        <dbReference type="PROSITE" id="PS51211"/>
    </source>
</evidence>
<dbReference type="SUPFAM" id="SSF56968">
    <property type="entry name" value="Lipovitellin-phosvitin complex, beta-sheet shell regions"/>
    <property type="match status" value="2"/>
</dbReference>
<dbReference type="SMART" id="SM00638">
    <property type="entry name" value="LPD_N"/>
    <property type="match status" value="1"/>
</dbReference>
<feature type="domain" description="Vitellogenin" evidence="7">
    <location>
        <begin position="21"/>
        <end position="636"/>
    </location>
</feature>
<evidence type="ECO:0000256" key="4">
    <source>
        <dbReference type="ARBA" id="ARBA00023180"/>
    </source>
</evidence>
<dbReference type="InterPro" id="IPR011030">
    <property type="entry name" value="Lipovitellin_superhlx_dom"/>
</dbReference>
<dbReference type="SMART" id="SM01169">
    <property type="entry name" value="DUF1943"/>
    <property type="match status" value="1"/>
</dbReference>
<name>A0A8X6UQ11_NEPPI</name>
<keyword evidence="2" id="KW-0758">Storage protein</keyword>
<evidence type="ECO:0000256" key="5">
    <source>
        <dbReference type="PROSITE-ProRule" id="PRU00557"/>
    </source>
</evidence>
<evidence type="ECO:0000313" key="9">
    <source>
        <dbReference type="Proteomes" id="UP000887013"/>
    </source>
</evidence>
<dbReference type="PANTHER" id="PTHR23345:SF15">
    <property type="entry name" value="VITELLOGENIN 1-RELATED"/>
    <property type="match status" value="1"/>
</dbReference>
<dbReference type="Pfam" id="PF01347">
    <property type="entry name" value="Vitellogenin_N"/>
    <property type="match status" value="1"/>
</dbReference>
<comment type="caution">
    <text evidence="5">Lacks conserved residue(s) required for the propagation of feature annotation.</text>
</comment>
<dbReference type="InterPro" id="IPR015819">
    <property type="entry name" value="Lipid_transp_b-sht_shell"/>
</dbReference>
<evidence type="ECO:0000313" key="8">
    <source>
        <dbReference type="EMBL" id="GFU36172.1"/>
    </source>
</evidence>
<gene>
    <name evidence="8" type="ORF">NPIL_508211</name>
</gene>
<keyword evidence="9" id="KW-1185">Reference proteome</keyword>
<dbReference type="Proteomes" id="UP000887013">
    <property type="component" value="Unassembled WGS sequence"/>
</dbReference>
<dbReference type="InterPro" id="IPR015816">
    <property type="entry name" value="Vitellinogen_b-sht_N"/>
</dbReference>
<dbReference type="PANTHER" id="PTHR23345">
    <property type="entry name" value="VITELLOGENIN-RELATED"/>
    <property type="match status" value="1"/>
</dbReference>
<feature type="signal peptide" evidence="6">
    <location>
        <begin position="1"/>
        <end position="17"/>
    </location>
</feature>
<keyword evidence="1 6" id="KW-0732">Signal</keyword>
<accession>A0A8X6UQ11</accession>
<proteinExistence type="predicted"/>
<evidence type="ECO:0000256" key="1">
    <source>
        <dbReference type="ARBA" id="ARBA00022729"/>
    </source>
</evidence>
<keyword evidence="3" id="KW-1015">Disulfide bond</keyword>
<dbReference type="GO" id="GO:0045735">
    <property type="term" value="F:nutrient reservoir activity"/>
    <property type="evidence" value="ECO:0007669"/>
    <property type="project" value="UniProtKB-KW"/>
</dbReference>
<dbReference type="OrthoDB" id="6374144at2759"/>
<dbReference type="Pfam" id="PF09172">
    <property type="entry name" value="Vit_open_b-sht"/>
    <property type="match status" value="1"/>
</dbReference>
<dbReference type="InterPro" id="IPR001747">
    <property type="entry name" value="Vitellogenin_N"/>
</dbReference>
<protein>
    <submittedName>
        <fullName evidence="8">Vitellogenin-2</fullName>
    </submittedName>
</protein>
<dbReference type="InterPro" id="IPR015255">
    <property type="entry name" value="Vitellinogen_open_b-sht"/>
</dbReference>
<comment type="caution">
    <text evidence="8">The sequence shown here is derived from an EMBL/GenBank/DDBJ whole genome shotgun (WGS) entry which is preliminary data.</text>
</comment>
<feature type="chain" id="PRO_5036458495" evidence="6">
    <location>
        <begin position="18"/>
        <end position="2405"/>
    </location>
</feature>